<keyword evidence="3" id="KW-0378">Hydrolase</keyword>
<evidence type="ECO:0000259" key="6">
    <source>
        <dbReference type="PROSITE" id="PS50106"/>
    </source>
</evidence>
<evidence type="ECO:0000256" key="4">
    <source>
        <dbReference type="ARBA" id="ARBA00022825"/>
    </source>
</evidence>
<dbReference type="EMBL" id="FOLG01000007">
    <property type="protein sequence ID" value="SFC64868.1"/>
    <property type="molecule type" value="Genomic_DNA"/>
</dbReference>
<accession>A0A1I1L1K5</accession>
<dbReference type="AlphaFoldDB" id="A0A1I1L1K5"/>
<dbReference type="SUPFAM" id="SSF50156">
    <property type="entry name" value="PDZ domain-like"/>
    <property type="match status" value="2"/>
</dbReference>
<feature type="chain" id="PRO_5011554713" evidence="5">
    <location>
        <begin position="24"/>
        <end position="466"/>
    </location>
</feature>
<evidence type="ECO:0000256" key="2">
    <source>
        <dbReference type="ARBA" id="ARBA00022670"/>
    </source>
</evidence>
<dbReference type="STRING" id="441112.SAMN04488094_107103"/>
<keyword evidence="4" id="KW-0720">Serine protease</keyword>
<keyword evidence="2 7" id="KW-0645">Protease</keyword>
<dbReference type="InterPro" id="IPR009003">
    <property type="entry name" value="Peptidase_S1_PA"/>
</dbReference>
<dbReference type="Gene3D" id="2.30.42.10">
    <property type="match status" value="2"/>
</dbReference>
<dbReference type="SUPFAM" id="SSF50494">
    <property type="entry name" value="Trypsin-like serine proteases"/>
    <property type="match status" value="1"/>
</dbReference>
<organism evidence="7 8">
    <name type="scientific">Tropicimonas isoalkanivorans</name>
    <dbReference type="NCBI Taxonomy" id="441112"/>
    <lineage>
        <taxon>Bacteria</taxon>
        <taxon>Pseudomonadati</taxon>
        <taxon>Pseudomonadota</taxon>
        <taxon>Alphaproteobacteria</taxon>
        <taxon>Rhodobacterales</taxon>
        <taxon>Roseobacteraceae</taxon>
        <taxon>Tropicimonas</taxon>
    </lineage>
</organism>
<dbReference type="Proteomes" id="UP000198728">
    <property type="component" value="Unassembled WGS sequence"/>
</dbReference>
<feature type="signal peptide" evidence="5">
    <location>
        <begin position="1"/>
        <end position="23"/>
    </location>
</feature>
<name>A0A1I1L1K5_9RHOB</name>
<dbReference type="PROSITE" id="PS51257">
    <property type="entry name" value="PROKAR_LIPOPROTEIN"/>
    <property type="match status" value="1"/>
</dbReference>
<dbReference type="PANTHER" id="PTHR22939">
    <property type="entry name" value="SERINE PROTEASE FAMILY S1C HTRA-RELATED"/>
    <property type="match status" value="1"/>
</dbReference>
<dbReference type="GO" id="GO:0006508">
    <property type="term" value="P:proteolysis"/>
    <property type="evidence" value="ECO:0007669"/>
    <property type="project" value="UniProtKB-KW"/>
</dbReference>
<dbReference type="GO" id="GO:0004252">
    <property type="term" value="F:serine-type endopeptidase activity"/>
    <property type="evidence" value="ECO:0007669"/>
    <property type="project" value="InterPro"/>
</dbReference>
<protein>
    <submittedName>
        <fullName evidence="7">Do/DeqQ family serine protease</fullName>
    </submittedName>
</protein>
<dbReference type="Pfam" id="PF13180">
    <property type="entry name" value="PDZ_2"/>
    <property type="match status" value="1"/>
</dbReference>
<sequence length="466" mass="48413">MRRVALLCQSFVLATACSLAPLAAQEARPPDSLAEMQLSFSPVVKRSAPAVVNVYASWVQNLRTSPFADDPFFSQFFNGAGRTVPRVKNSLGSGVIVAADGIVVSNYHVVEEATDIRVVLADRREYAGEVVLSDKEADIAVIRLDGAEDLPSLDFADSDAVEVGDLVLAIGNPFGVGQTVSSGIVSATARSSAVATNGPGYFIQTDAPINPGNSGGALVDMHGRLVGLNTSILTRSGGSNGIGFAIPANLVAQYVAQARSGNGDFLRPWAGIAVQPVDGGLASALGQIRPEGVLVTELHPQSGFAAAGVRPGDVLLSIDGLPVNAEAEMNYRLLTRGLGKSVHVRALRDGAERDLEIEVGPPPDGGMSDPVRIGGRGPLDGLLVAEITPRLIAELDLPLSSSGVIVLRAEGVSARFGLRPGDTIQSVNGAEVRTAAELSQLASGDPRGWEIEIGRGAQTLVLRVRG</sequence>
<proteinExistence type="inferred from homology"/>
<dbReference type="InterPro" id="IPR001478">
    <property type="entry name" value="PDZ"/>
</dbReference>
<evidence type="ECO:0000256" key="1">
    <source>
        <dbReference type="ARBA" id="ARBA00010541"/>
    </source>
</evidence>
<gene>
    <name evidence="7" type="ORF">SAMN04488094_107103</name>
</gene>
<comment type="similarity">
    <text evidence="1">Belongs to the peptidase S1C family.</text>
</comment>
<evidence type="ECO:0000256" key="5">
    <source>
        <dbReference type="SAM" id="SignalP"/>
    </source>
</evidence>
<reference evidence="7 8" key="1">
    <citation type="submission" date="2016-10" db="EMBL/GenBank/DDBJ databases">
        <authorList>
            <person name="de Groot N.N."/>
        </authorList>
    </citation>
    <scope>NUCLEOTIDE SEQUENCE [LARGE SCALE GENOMIC DNA]</scope>
    <source>
        <strain evidence="7 8">DSM 19548</strain>
    </source>
</reference>
<dbReference type="SMART" id="SM00228">
    <property type="entry name" value="PDZ"/>
    <property type="match status" value="2"/>
</dbReference>
<dbReference type="PROSITE" id="PS50106">
    <property type="entry name" value="PDZ"/>
    <property type="match status" value="1"/>
</dbReference>
<dbReference type="InterPro" id="IPR036034">
    <property type="entry name" value="PDZ_sf"/>
</dbReference>
<keyword evidence="8" id="KW-1185">Reference proteome</keyword>
<evidence type="ECO:0000313" key="7">
    <source>
        <dbReference type="EMBL" id="SFC64868.1"/>
    </source>
</evidence>
<dbReference type="Gene3D" id="2.40.10.120">
    <property type="match status" value="1"/>
</dbReference>
<dbReference type="OrthoDB" id="9758917at2"/>
<evidence type="ECO:0000256" key="3">
    <source>
        <dbReference type="ARBA" id="ARBA00022801"/>
    </source>
</evidence>
<dbReference type="PRINTS" id="PR00834">
    <property type="entry name" value="PROTEASES2C"/>
</dbReference>
<keyword evidence="5" id="KW-0732">Signal</keyword>
<dbReference type="Pfam" id="PF13365">
    <property type="entry name" value="Trypsin_2"/>
    <property type="match status" value="1"/>
</dbReference>
<dbReference type="InterPro" id="IPR001940">
    <property type="entry name" value="Peptidase_S1C"/>
</dbReference>
<dbReference type="PANTHER" id="PTHR22939:SF129">
    <property type="entry name" value="SERINE PROTEASE HTRA2, MITOCHONDRIAL"/>
    <property type="match status" value="1"/>
</dbReference>
<feature type="domain" description="PDZ" evidence="6">
    <location>
        <begin position="254"/>
        <end position="350"/>
    </location>
</feature>
<dbReference type="RefSeq" id="WP_093361101.1">
    <property type="nucleotide sequence ID" value="NZ_FOLG01000007.1"/>
</dbReference>
<evidence type="ECO:0000313" key="8">
    <source>
        <dbReference type="Proteomes" id="UP000198728"/>
    </source>
</evidence>